<dbReference type="OrthoDB" id="1144067at2"/>
<dbReference type="AlphaFoldDB" id="A0A4Z0LC05"/>
<accession>A0A4Z0LC05</accession>
<gene>
    <name evidence="2" type="ORF">E4635_00215</name>
</gene>
<sequence>MSQEIQIETKTGPNYKMAKLIIGIFLDLIGMASYLVPGLGEFTDIIWAPIGAFILAMMYKGTVGKIGGIIQFVEEAVPGIDIIPTFTIVWFYEYYILKKTAG</sequence>
<keyword evidence="1" id="KW-1133">Transmembrane helix</keyword>
<keyword evidence="1" id="KW-0812">Transmembrane</keyword>
<keyword evidence="1" id="KW-0472">Membrane</keyword>
<evidence type="ECO:0000313" key="2">
    <source>
        <dbReference type="EMBL" id="TGD59395.1"/>
    </source>
</evidence>
<dbReference type="RefSeq" id="WP_135524602.1">
    <property type="nucleotide sequence ID" value="NZ_SRLH01000001.1"/>
</dbReference>
<feature type="transmembrane region" description="Helical" evidence="1">
    <location>
        <begin position="45"/>
        <end position="62"/>
    </location>
</feature>
<evidence type="ECO:0000256" key="1">
    <source>
        <dbReference type="SAM" id="Phobius"/>
    </source>
</evidence>
<dbReference type="EMBL" id="SRLH01000001">
    <property type="protein sequence ID" value="TGD59395.1"/>
    <property type="molecule type" value="Genomic_DNA"/>
</dbReference>
<name>A0A4Z0LC05_9FLAO</name>
<comment type="caution">
    <text evidence="2">The sequence shown here is derived from an EMBL/GenBank/DDBJ whole genome shotgun (WGS) entry which is preliminary data.</text>
</comment>
<dbReference type="Proteomes" id="UP000297407">
    <property type="component" value="Unassembled WGS sequence"/>
</dbReference>
<protein>
    <submittedName>
        <fullName evidence="2">Uncharacterized protein</fullName>
    </submittedName>
</protein>
<proteinExistence type="predicted"/>
<feature type="transmembrane region" description="Helical" evidence="1">
    <location>
        <begin position="20"/>
        <end position="39"/>
    </location>
</feature>
<organism evidence="2 3">
    <name type="scientific">Flavobacterium humi</name>
    <dbReference type="NCBI Taxonomy" id="2562683"/>
    <lineage>
        <taxon>Bacteria</taxon>
        <taxon>Pseudomonadati</taxon>
        <taxon>Bacteroidota</taxon>
        <taxon>Flavobacteriia</taxon>
        <taxon>Flavobacteriales</taxon>
        <taxon>Flavobacteriaceae</taxon>
        <taxon>Flavobacterium</taxon>
    </lineage>
</organism>
<reference evidence="2 3" key="1">
    <citation type="submission" date="2019-04" db="EMBL/GenBank/DDBJ databases">
        <title>Flavobacterium sp. strain DS2-A Genome sequencing and assembly.</title>
        <authorList>
            <person name="Kim I."/>
        </authorList>
    </citation>
    <scope>NUCLEOTIDE SEQUENCE [LARGE SCALE GENOMIC DNA]</scope>
    <source>
        <strain evidence="2 3">DS2-A</strain>
    </source>
</reference>
<evidence type="ECO:0000313" key="3">
    <source>
        <dbReference type="Proteomes" id="UP000297407"/>
    </source>
</evidence>
<keyword evidence="3" id="KW-1185">Reference proteome</keyword>